<feature type="region of interest" description="Disordered" evidence="1">
    <location>
        <begin position="93"/>
        <end position="114"/>
    </location>
</feature>
<sequence length="365" mass="41128">MVRKEWLAEEAEESDEDEAVGFGFIKRKSREDDEEGENGDLDATLTELVDDEKMDEDTAGADRVMEKHQELLEQDDEAALKFHQGVVQGELRKKRKNRFGLEDSDDEEEEDDRARRIRRKMKEKVERGDIQELAANEKTAAFANIYQSGLVDDEPIEVRPLEFDFEYQKDGTPGDDVFENDENEDRDASSLTEAESDNKRQYVTYKDIQAEVQKLKEQPEPDIQNYADVSWIDERDEEMDLDPVNVHIVPSHVEKTAAITSIAKPIAEWDPFMKGGIRRKENEKDLERARAWAKNETRNMTGSTGRVVGGIAVTALGARVKDGGGSLRSKASGSSISASLGDGKKSLRAENSVLAGIAKRRGQFQ</sequence>
<feature type="domain" description="DNA replication checkpoint mediator MRC1" evidence="2">
    <location>
        <begin position="3"/>
        <end position="144"/>
    </location>
</feature>
<feature type="compositionally biased region" description="Low complexity" evidence="1">
    <location>
        <begin position="327"/>
        <end position="341"/>
    </location>
</feature>
<feature type="region of interest" description="Disordered" evidence="1">
    <location>
        <begin position="1"/>
        <end position="56"/>
    </location>
</feature>
<dbReference type="AlphaFoldDB" id="A0A8H7F3R7"/>
<comment type="caution">
    <text evidence="3">The sequence shown here is derived from an EMBL/GenBank/DDBJ whole genome shotgun (WGS) entry which is preliminary data.</text>
</comment>
<dbReference type="InterPro" id="IPR018564">
    <property type="entry name" value="Repl_chkpnt_MRC1_dom"/>
</dbReference>
<feature type="region of interest" description="Disordered" evidence="1">
    <location>
        <begin position="166"/>
        <end position="198"/>
    </location>
</feature>
<dbReference type="Pfam" id="PF09444">
    <property type="entry name" value="MRC1"/>
    <property type="match status" value="1"/>
</dbReference>
<dbReference type="EMBL" id="JABXXO010000006">
    <property type="protein sequence ID" value="KAF7776301.1"/>
    <property type="molecule type" value="Genomic_DNA"/>
</dbReference>
<dbReference type="Proteomes" id="UP000629468">
    <property type="component" value="Unassembled WGS sequence"/>
</dbReference>
<feature type="compositionally biased region" description="Acidic residues" evidence="1">
    <location>
        <begin position="8"/>
        <end position="19"/>
    </location>
</feature>
<evidence type="ECO:0000259" key="2">
    <source>
        <dbReference type="Pfam" id="PF09444"/>
    </source>
</evidence>
<evidence type="ECO:0000313" key="4">
    <source>
        <dbReference type="Proteomes" id="UP000629468"/>
    </source>
</evidence>
<feature type="compositionally biased region" description="Acidic residues" evidence="1">
    <location>
        <begin position="176"/>
        <end position="185"/>
    </location>
</feature>
<evidence type="ECO:0000313" key="3">
    <source>
        <dbReference type="EMBL" id="KAF7776301.1"/>
    </source>
</evidence>
<name>A0A8H7F3R7_AGABI</name>
<feature type="region of interest" description="Disordered" evidence="1">
    <location>
        <begin position="321"/>
        <end position="342"/>
    </location>
</feature>
<accession>A0A8H7F3R7</accession>
<gene>
    <name evidence="3" type="ORF">Agabi119p4_4694</name>
</gene>
<feature type="compositionally biased region" description="Acidic residues" evidence="1">
    <location>
        <begin position="102"/>
        <end position="111"/>
    </location>
</feature>
<protein>
    <recommendedName>
        <fullName evidence="2">DNA replication checkpoint mediator MRC1 domain-containing protein</fullName>
    </recommendedName>
</protein>
<reference evidence="3 4" key="1">
    <citation type="journal article" name="Sci. Rep.">
        <title>Telomere-to-telomere assembled and centromere annotated genomes of the two main subspecies of the button mushroom Agaricus bisporus reveal especially polymorphic chromosome ends.</title>
        <authorList>
            <person name="Sonnenberg A.S.M."/>
            <person name="Sedaghat-Telgerd N."/>
            <person name="Lavrijssen B."/>
            <person name="Ohm R.A."/>
            <person name="Hendrickx P.M."/>
            <person name="Scholtmeijer K."/>
            <person name="Baars J.J.P."/>
            <person name="van Peer A."/>
        </authorList>
    </citation>
    <scope>NUCLEOTIDE SEQUENCE [LARGE SCALE GENOMIC DNA]</scope>
    <source>
        <strain evidence="3 4">H119_p4</strain>
    </source>
</reference>
<proteinExistence type="predicted"/>
<organism evidence="3 4">
    <name type="scientific">Agaricus bisporus var. burnettii</name>
    <dbReference type="NCBI Taxonomy" id="192524"/>
    <lineage>
        <taxon>Eukaryota</taxon>
        <taxon>Fungi</taxon>
        <taxon>Dikarya</taxon>
        <taxon>Basidiomycota</taxon>
        <taxon>Agaricomycotina</taxon>
        <taxon>Agaricomycetes</taxon>
        <taxon>Agaricomycetidae</taxon>
        <taxon>Agaricales</taxon>
        <taxon>Agaricineae</taxon>
        <taxon>Agaricaceae</taxon>
        <taxon>Agaricus</taxon>
    </lineage>
</organism>
<evidence type="ECO:0000256" key="1">
    <source>
        <dbReference type="SAM" id="MobiDB-lite"/>
    </source>
</evidence>